<evidence type="ECO:0000259" key="2">
    <source>
        <dbReference type="PROSITE" id="PS50056"/>
    </source>
</evidence>
<evidence type="ECO:0000313" key="4">
    <source>
        <dbReference type="Proteomes" id="UP000274429"/>
    </source>
</evidence>
<dbReference type="PROSITE" id="PS50056">
    <property type="entry name" value="TYR_PHOSPHATASE_2"/>
    <property type="match status" value="1"/>
</dbReference>
<sequence length="261" mass="30148">MAVENDVPRRVIQLQLTCWDKLKVPRRDDFYIFLKTYWDDFNAVNKQSTDSVLVHCSGGVGRTGTFIAIDMLARYLQRVMGMEEKKSVGEAMAAEDDMSWHESVYENMRESEKPIPLYNCAALDQSTSTLDIYHTVLWLRSQRFKSVQQDVSRLSTSSVRCIHASQFYSSQCRFSHQRLKPTPTPHTFEWSEDRHAAVLSPSCTTSSPCKRFTRPLATLRIHRQRRPKLIVACMLMGRTEQITACPIFWPFRYNTSSSTTS</sequence>
<evidence type="ECO:0000313" key="5">
    <source>
        <dbReference type="WBParaSite" id="TTAC_0000585801-mRNA-1"/>
    </source>
</evidence>
<dbReference type="GO" id="GO:0004725">
    <property type="term" value="F:protein tyrosine phosphatase activity"/>
    <property type="evidence" value="ECO:0007669"/>
    <property type="project" value="InterPro"/>
</dbReference>
<reference evidence="5" key="1">
    <citation type="submission" date="2017-02" db="UniProtKB">
        <authorList>
            <consortium name="WormBaseParasite"/>
        </authorList>
    </citation>
    <scope>IDENTIFICATION</scope>
</reference>
<organism evidence="5">
    <name type="scientific">Hydatigena taeniaeformis</name>
    <name type="common">Feline tapeworm</name>
    <name type="synonym">Taenia taeniaeformis</name>
    <dbReference type="NCBI Taxonomy" id="6205"/>
    <lineage>
        <taxon>Eukaryota</taxon>
        <taxon>Metazoa</taxon>
        <taxon>Spiralia</taxon>
        <taxon>Lophotrochozoa</taxon>
        <taxon>Platyhelminthes</taxon>
        <taxon>Cestoda</taxon>
        <taxon>Eucestoda</taxon>
        <taxon>Cyclophyllidea</taxon>
        <taxon>Taeniidae</taxon>
        <taxon>Hydatigera</taxon>
    </lineage>
</organism>
<dbReference type="PANTHER" id="PTHR19134">
    <property type="entry name" value="RECEPTOR-TYPE TYROSINE-PROTEIN PHOSPHATASE"/>
    <property type="match status" value="1"/>
</dbReference>
<dbReference type="InterPro" id="IPR000242">
    <property type="entry name" value="PTP_cat"/>
</dbReference>
<evidence type="ECO:0000259" key="1">
    <source>
        <dbReference type="PROSITE" id="PS50055"/>
    </source>
</evidence>
<accession>A0A0R3WYL8</accession>
<dbReference type="OrthoDB" id="9979034at2759"/>
<dbReference type="InterPro" id="IPR003595">
    <property type="entry name" value="Tyr_Pase_cat"/>
</dbReference>
<dbReference type="EMBL" id="UYWX01009332">
    <property type="protein sequence ID" value="VDM27790.1"/>
    <property type="molecule type" value="Genomic_DNA"/>
</dbReference>
<dbReference type="InterPro" id="IPR029021">
    <property type="entry name" value="Prot-tyrosine_phosphatase-like"/>
</dbReference>
<name>A0A0R3WYL8_HYDTA</name>
<dbReference type="PANTHER" id="PTHR19134:SF449">
    <property type="entry name" value="TYROSINE-PROTEIN PHOSPHATASE 1"/>
    <property type="match status" value="1"/>
</dbReference>
<dbReference type="WBParaSite" id="TTAC_0000585801-mRNA-1">
    <property type="protein sequence ID" value="TTAC_0000585801-mRNA-1"/>
    <property type="gene ID" value="TTAC_0000585801"/>
</dbReference>
<gene>
    <name evidence="3" type="ORF">TTAC_LOCUS5842</name>
</gene>
<feature type="domain" description="Tyrosine-protein phosphatase" evidence="1">
    <location>
        <begin position="1"/>
        <end position="148"/>
    </location>
</feature>
<dbReference type="SUPFAM" id="SSF52799">
    <property type="entry name" value="(Phosphotyrosine protein) phosphatases II"/>
    <property type="match status" value="1"/>
</dbReference>
<dbReference type="InterPro" id="IPR016130">
    <property type="entry name" value="Tyr_Pase_AS"/>
</dbReference>
<keyword evidence="4" id="KW-1185">Reference proteome</keyword>
<protein>
    <submittedName>
        <fullName evidence="5">TYR_PHOSPHATASE_2 domain-containing protein</fullName>
    </submittedName>
</protein>
<dbReference type="PROSITE" id="PS00383">
    <property type="entry name" value="TYR_PHOSPHATASE_1"/>
    <property type="match status" value="1"/>
</dbReference>
<reference evidence="3 4" key="2">
    <citation type="submission" date="2018-11" db="EMBL/GenBank/DDBJ databases">
        <authorList>
            <consortium name="Pathogen Informatics"/>
        </authorList>
    </citation>
    <scope>NUCLEOTIDE SEQUENCE [LARGE SCALE GENOMIC DNA]</scope>
</reference>
<feature type="domain" description="Tyrosine specific protein phosphatases" evidence="2">
    <location>
        <begin position="28"/>
        <end position="154"/>
    </location>
</feature>
<dbReference type="AlphaFoldDB" id="A0A0R3WYL8"/>
<evidence type="ECO:0000313" key="3">
    <source>
        <dbReference type="EMBL" id="VDM27790.1"/>
    </source>
</evidence>
<dbReference type="STRING" id="6205.A0A0R3WYL8"/>
<dbReference type="PROSITE" id="PS50055">
    <property type="entry name" value="TYR_PHOSPHATASE_PTP"/>
    <property type="match status" value="1"/>
</dbReference>
<dbReference type="InterPro" id="IPR050348">
    <property type="entry name" value="Protein-Tyr_Phosphatase"/>
</dbReference>
<dbReference type="Proteomes" id="UP000274429">
    <property type="component" value="Unassembled WGS sequence"/>
</dbReference>
<dbReference type="Pfam" id="PF00102">
    <property type="entry name" value="Y_phosphatase"/>
    <property type="match status" value="1"/>
</dbReference>
<proteinExistence type="predicted"/>
<dbReference type="PRINTS" id="PR00700">
    <property type="entry name" value="PRTYPHPHTASE"/>
</dbReference>
<dbReference type="SMART" id="SM00404">
    <property type="entry name" value="PTPc_motif"/>
    <property type="match status" value="1"/>
</dbReference>
<dbReference type="Gene3D" id="3.90.190.10">
    <property type="entry name" value="Protein tyrosine phosphatase superfamily"/>
    <property type="match status" value="1"/>
</dbReference>
<dbReference type="InterPro" id="IPR000387">
    <property type="entry name" value="Tyr_Pase_dom"/>
</dbReference>